<feature type="transmembrane region" description="Helical" evidence="6">
    <location>
        <begin position="66"/>
        <end position="85"/>
    </location>
</feature>
<evidence type="ECO:0008006" key="9">
    <source>
        <dbReference type="Google" id="ProtNLM"/>
    </source>
</evidence>
<gene>
    <name evidence="7" type="ORF">PV04_05512</name>
</gene>
<name>A0A0D2E5M0_9EURO</name>
<dbReference type="GO" id="GO:0015123">
    <property type="term" value="F:acetate transmembrane transporter activity"/>
    <property type="evidence" value="ECO:0007669"/>
    <property type="project" value="TreeGrafter"/>
</dbReference>
<evidence type="ECO:0000256" key="2">
    <source>
        <dbReference type="ARBA" id="ARBA00005587"/>
    </source>
</evidence>
<feature type="transmembrane region" description="Helical" evidence="6">
    <location>
        <begin position="91"/>
        <end position="112"/>
    </location>
</feature>
<evidence type="ECO:0000313" key="7">
    <source>
        <dbReference type="EMBL" id="KIW69647.1"/>
    </source>
</evidence>
<accession>A0A0D2E5M0</accession>
<dbReference type="HOGENOM" id="CLU_051062_4_1_1"/>
<comment type="similarity">
    <text evidence="2">Belongs to the acetate uptake transporter (AceTr) (TC 2.A.96) family.</text>
</comment>
<keyword evidence="3 6" id="KW-0812">Transmembrane</keyword>
<sequence>MAALEHTPTSTERDMIEGDYEKPKLTHTISSGAVSMSPELFEKLYLTPKTPHAGDNIRRFANPTPLGFVGFVISTFTFAMVMMGWGDASGLSPVVGIFFFVGPLLLTLTVIFEWIMGNFFSMMVCGLFAVFWLSFGMLQLPTLGLAAPYSTTGTNAVAGAATKEYNAVIALYLIVWGFALFTFFIFTLKTNAVFAGIFLFVTIAAWVLSGAYWKVSTGDYDKARDLQKTGGALLFIVACLGWYMTFVMMAAEMRLAIKLPVGDLSHFWPKTDIEMGRAEKQA</sequence>
<dbReference type="EMBL" id="KN846958">
    <property type="protein sequence ID" value="KIW69647.1"/>
    <property type="molecule type" value="Genomic_DNA"/>
</dbReference>
<feature type="transmembrane region" description="Helical" evidence="6">
    <location>
        <begin position="124"/>
        <end position="147"/>
    </location>
</feature>
<evidence type="ECO:0000256" key="1">
    <source>
        <dbReference type="ARBA" id="ARBA00004141"/>
    </source>
</evidence>
<feature type="transmembrane region" description="Helical" evidence="6">
    <location>
        <begin position="167"/>
        <end position="186"/>
    </location>
</feature>
<feature type="transmembrane region" description="Helical" evidence="6">
    <location>
        <begin position="233"/>
        <end position="251"/>
    </location>
</feature>
<comment type="subcellular location">
    <subcellularLocation>
        <location evidence="1">Membrane</location>
        <topology evidence="1">Multi-pass membrane protein</topology>
    </subcellularLocation>
</comment>
<keyword evidence="8" id="KW-1185">Reference proteome</keyword>
<keyword evidence="4 6" id="KW-1133">Transmembrane helix</keyword>
<dbReference type="Pfam" id="PF01184">
    <property type="entry name" value="Gpr1_Fun34_YaaH"/>
    <property type="match status" value="1"/>
</dbReference>
<evidence type="ECO:0000256" key="4">
    <source>
        <dbReference type="ARBA" id="ARBA00022989"/>
    </source>
</evidence>
<dbReference type="InterPro" id="IPR051633">
    <property type="entry name" value="AceTr"/>
</dbReference>
<evidence type="ECO:0000256" key="6">
    <source>
        <dbReference type="SAM" id="Phobius"/>
    </source>
</evidence>
<evidence type="ECO:0000256" key="5">
    <source>
        <dbReference type="ARBA" id="ARBA00023136"/>
    </source>
</evidence>
<dbReference type="STRING" id="5601.A0A0D2E5M0"/>
<keyword evidence="5 6" id="KW-0472">Membrane</keyword>
<proteinExistence type="inferred from homology"/>
<dbReference type="PANTHER" id="PTHR31123:SF4">
    <property type="entry name" value="PROTEIN ALCS"/>
    <property type="match status" value="1"/>
</dbReference>
<dbReference type="PANTHER" id="PTHR31123">
    <property type="entry name" value="ACCUMULATION OF DYADS PROTEIN 2-RELATED"/>
    <property type="match status" value="1"/>
</dbReference>
<evidence type="ECO:0000313" key="8">
    <source>
        <dbReference type="Proteomes" id="UP000054266"/>
    </source>
</evidence>
<protein>
    <recommendedName>
        <fullName evidence="9">GPR1/FUN34/YaaH-class plasma membrane protein</fullName>
    </recommendedName>
</protein>
<feature type="transmembrane region" description="Helical" evidence="6">
    <location>
        <begin position="193"/>
        <end position="213"/>
    </location>
</feature>
<dbReference type="AlphaFoldDB" id="A0A0D2E5M0"/>
<organism evidence="7 8">
    <name type="scientific">Phialophora macrospora</name>
    <dbReference type="NCBI Taxonomy" id="1851006"/>
    <lineage>
        <taxon>Eukaryota</taxon>
        <taxon>Fungi</taxon>
        <taxon>Dikarya</taxon>
        <taxon>Ascomycota</taxon>
        <taxon>Pezizomycotina</taxon>
        <taxon>Eurotiomycetes</taxon>
        <taxon>Chaetothyriomycetidae</taxon>
        <taxon>Chaetothyriales</taxon>
        <taxon>Herpotrichiellaceae</taxon>
        <taxon>Phialophora</taxon>
    </lineage>
</organism>
<dbReference type="GO" id="GO:0005886">
    <property type="term" value="C:plasma membrane"/>
    <property type="evidence" value="ECO:0007669"/>
    <property type="project" value="TreeGrafter"/>
</dbReference>
<dbReference type="Proteomes" id="UP000054266">
    <property type="component" value="Unassembled WGS sequence"/>
</dbReference>
<reference evidence="7 8" key="1">
    <citation type="submission" date="2015-01" db="EMBL/GenBank/DDBJ databases">
        <title>The Genome Sequence of Capronia semiimmersa CBS27337.</title>
        <authorList>
            <consortium name="The Broad Institute Genomics Platform"/>
            <person name="Cuomo C."/>
            <person name="de Hoog S."/>
            <person name="Gorbushina A."/>
            <person name="Stielow B."/>
            <person name="Teixiera M."/>
            <person name="Abouelleil A."/>
            <person name="Chapman S.B."/>
            <person name="Priest M."/>
            <person name="Young S.K."/>
            <person name="Wortman J."/>
            <person name="Nusbaum C."/>
            <person name="Birren B."/>
        </authorList>
    </citation>
    <scope>NUCLEOTIDE SEQUENCE [LARGE SCALE GENOMIC DNA]</scope>
    <source>
        <strain evidence="7 8">CBS 27337</strain>
    </source>
</reference>
<dbReference type="InterPro" id="IPR000791">
    <property type="entry name" value="Gpr1/Fun34/SatP-like"/>
</dbReference>
<evidence type="ECO:0000256" key="3">
    <source>
        <dbReference type="ARBA" id="ARBA00022692"/>
    </source>
</evidence>